<name>A0A6G9YM27_9NOCA</name>
<reference evidence="2 3" key="1">
    <citation type="journal article" date="2019" name="ACS Chem. Biol.">
        <title>Identification and Mobilization of a Cryptic Antibiotic Biosynthesis Gene Locus from a Human-Pathogenic Nocardia Isolate.</title>
        <authorList>
            <person name="Herisse M."/>
            <person name="Ishida K."/>
            <person name="Porter J.L."/>
            <person name="Howden B."/>
            <person name="Hertweck C."/>
            <person name="Stinear T.P."/>
            <person name="Pidot S.J."/>
        </authorList>
    </citation>
    <scope>NUCLEOTIDE SEQUENCE [LARGE SCALE GENOMIC DNA]</scope>
    <source>
        <strain evidence="2 3">AUSMDU00012717</strain>
    </source>
</reference>
<dbReference type="Pfam" id="PF01674">
    <property type="entry name" value="Lipase_2"/>
    <property type="match status" value="1"/>
</dbReference>
<feature type="chain" id="PRO_5039663872" evidence="1">
    <location>
        <begin position="22"/>
        <end position="308"/>
    </location>
</feature>
<keyword evidence="2" id="KW-0378">Hydrolase</keyword>
<dbReference type="AlphaFoldDB" id="A0A6G9YM27"/>
<dbReference type="InterPro" id="IPR002918">
    <property type="entry name" value="Lipase_EstA/Esterase_EstB"/>
</dbReference>
<evidence type="ECO:0000313" key="2">
    <source>
        <dbReference type="EMBL" id="QIS13983.1"/>
    </source>
</evidence>
<dbReference type="Proteomes" id="UP000503540">
    <property type="component" value="Chromosome"/>
</dbReference>
<gene>
    <name evidence="2" type="ORF">F5544_30700</name>
</gene>
<dbReference type="PANTHER" id="PTHR32015">
    <property type="entry name" value="FASTING INDUCED LIPASE"/>
    <property type="match status" value="1"/>
</dbReference>
<dbReference type="GO" id="GO:0016298">
    <property type="term" value="F:lipase activity"/>
    <property type="evidence" value="ECO:0007669"/>
    <property type="project" value="TreeGrafter"/>
</dbReference>
<dbReference type="PANTHER" id="PTHR32015:SF1">
    <property type="entry name" value="LIPASE"/>
    <property type="match status" value="1"/>
</dbReference>
<organism evidence="2 3">
    <name type="scientific">Nocardia arthritidis</name>
    <dbReference type="NCBI Taxonomy" id="228602"/>
    <lineage>
        <taxon>Bacteria</taxon>
        <taxon>Bacillati</taxon>
        <taxon>Actinomycetota</taxon>
        <taxon>Actinomycetes</taxon>
        <taxon>Mycobacteriales</taxon>
        <taxon>Nocardiaceae</taxon>
        <taxon>Nocardia</taxon>
    </lineage>
</organism>
<accession>A0A6G9YM27</accession>
<keyword evidence="3" id="KW-1185">Reference proteome</keyword>
<proteinExistence type="predicted"/>
<evidence type="ECO:0000313" key="3">
    <source>
        <dbReference type="Proteomes" id="UP000503540"/>
    </source>
</evidence>
<dbReference type="InterPro" id="IPR029058">
    <property type="entry name" value="AB_hydrolase_fold"/>
</dbReference>
<dbReference type="RefSeq" id="WP_167476446.1">
    <property type="nucleotide sequence ID" value="NZ_CP046172.1"/>
</dbReference>
<dbReference type="Gene3D" id="3.40.50.1820">
    <property type="entry name" value="alpha/beta hydrolase"/>
    <property type="match status" value="1"/>
</dbReference>
<evidence type="ECO:0000256" key="1">
    <source>
        <dbReference type="SAM" id="SignalP"/>
    </source>
</evidence>
<dbReference type="KEGG" id="nah:F5544_30700"/>
<dbReference type="EMBL" id="CP046172">
    <property type="protein sequence ID" value="QIS13983.1"/>
    <property type="molecule type" value="Genomic_DNA"/>
</dbReference>
<protein>
    <submittedName>
        <fullName evidence="2">Alpha/beta fold hydrolase</fullName>
    </submittedName>
</protein>
<dbReference type="GO" id="GO:0016042">
    <property type="term" value="P:lipid catabolic process"/>
    <property type="evidence" value="ECO:0007669"/>
    <property type="project" value="InterPro"/>
</dbReference>
<sequence>MVRRILIVLAAALSIVPGRAAADPLPVPYSLTAFVASAATATAPFDPPGGNDWNCVPGPAHPRPVVLVHGITGNGADSWQSYSPLLHNEGYCVFAITYGVAPDAQGPQAGMGGFIPIDQSAAQLREFVDRVRAATGSRTVDMVTWSEGTLVGAAYLQFHGGADAVEQVVSLAPIWQGTAVAEPIVSSLRALGTYDATYAAFQPTCAACTDMLTGSDFINRLQASGVYSDRVRYTNIVTRADHEVIPYTSGVRLAPNATNIVLQDLCPIDLAGHNGLSEDRTVGAIILNTFAPGTVASIPCEPTMLPYV</sequence>
<feature type="signal peptide" evidence="1">
    <location>
        <begin position="1"/>
        <end position="21"/>
    </location>
</feature>
<keyword evidence="1" id="KW-0732">Signal</keyword>
<dbReference type="SUPFAM" id="SSF53474">
    <property type="entry name" value="alpha/beta-Hydrolases"/>
    <property type="match status" value="1"/>
</dbReference>